<feature type="compositionally biased region" description="Polar residues" evidence="5">
    <location>
        <begin position="143"/>
        <end position="155"/>
    </location>
</feature>
<dbReference type="InterPro" id="IPR042626">
    <property type="entry name" value="THOC6"/>
</dbReference>
<dbReference type="InterPro" id="IPR019775">
    <property type="entry name" value="WD40_repeat_CS"/>
</dbReference>
<dbReference type="PROSITE" id="PS00678">
    <property type="entry name" value="WD_REPEATS_1"/>
    <property type="match status" value="1"/>
</dbReference>
<dbReference type="SUPFAM" id="SSF50978">
    <property type="entry name" value="WD40 repeat-like"/>
    <property type="match status" value="1"/>
</dbReference>
<evidence type="ECO:0000256" key="1">
    <source>
        <dbReference type="ARBA" id="ARBA00009728"/>
    </source>
</evidence>
<dbReference type="GO" id="GO:0006406">
    <property type="term" value="P:mRNA export from nucleus"/>
    <property type="evidence" value="ECO:0007669"/>
    <property type="project" value="TreeGrafter"/>
</dbReference>
<feature type="region of interest" description="Disordered" evidence="5">
    <location>
        <begin position="132"/>
        <end position="155"/>
    </location>
</feature>
<feature type="repeat" description="WD" evidence="4">
    <location>
        <begin position="208"/>
        <end position="249"/>
    </location>
</feature>
<protein>
    <submittedName>
        <fullName evidence="6">THO complex 6</fullName>
    </submittedName>
</protein>
<dbReference type="OMA" id="FTEDWLL"/>
<dbReference type="PANTHER" id="PTHR44411:SF1">
    <property type="entry name" value="THO COMPLEX SUBUNIT 6 HOMOLOG"/>
    <property type="match status" value="1"/>
</dbReference>
<keyword evidence="2 4" id="KW-0853">WD repeat</keyword>
<dbReference type="PROSITE" id="PS50294">
    <property type="entry name" value="WD_REPEATS_REGION"/>
    <property type="match status" value="1"/>
</dbReference>
<dbReference type="InterPro" id="IPR036322">
    <property type="entry name" value="WD40_repeat_dom_sf"/>
</dbReference>
<keyword evidence="7" id="KW-1185">Reference proteome</keyword>
<reference evidence="6" key="1">
    <citation type="submission" date="2025-08" db="UniProtKB">
        <authorList>
            <consortium name="Ensembl"/>
        </authorList>
    </citation>
    <scope>IDENTIFICATION</scope>
</reference>
<dbReference type="InterPro" id="IPR015943">
    <property type="entry name" value="WD40/YVTN_repeat-like_dom_sf"/>
</dbReference>
<evidence type="ECO:0000313" key="7">
    <source>
        <dbReference type="Proteomes" id="UP000694545"/>
    </source>
</evidence>
<proteinExistence type="inferred from homology"/>
<evidence type="ECO:0000256" key="2">
    <source>
        <dbReference type="ARBA" id="ARBA00022574"/>
    </source>
</evidence>
<dbReference type="AlphaFoldDB" id="A0A8D2IYD9"/>
<dbReference type="Proteomes" id="UP000694545">
    <property type="component" value="Unplaced"/>
</dbReference>
<dbReference type="PROSITE" id="PS50082">
    <property type="entry name" value="WD_REPEATS_2"/>
    <property type="match status" value="1"/>
</dbReference>
<dbReference type="PANTHER" id="PTHR44411">
    <property type="entry name" value="THO COMPLEX SUBUNIT 6 HOMOLOG"/>
    <property type="match status" value="1"/>
</dbReference>
<dbReference type="Pfam" id="PF00400">
    <property type="entry name" value="WD40"/>
    <property type="match status" value="2"/>
</dbReference>
<dbReference type="GO" id="GO:0000347">
    <property type="term" value="C:THO complex"/>
    <property type="evidence" value="ECO:0007669"/>
    <property type="project" value="TreeGrafter"/>
</dbReference>
<evidence type="ECO:0000256" key="3">
    <source>
        <dbReference type="ARBA" id="ARBA00022737"/>
    </source>
</evidence>
<reference evidence="6" key="2">
    <citation type="submission" date="2025-09" db="UniProtKB">
        <authorList>
            <consortium name="Ensembl"/>
        </authorList>
    </citation>
    <scope>IDENTIFICATION</scope>
</reference>
<dbReference type="Ensembl" id="ENSVKKT00000007839.1">
    <property type="protein sequence ID" value="ENSVKKP00000007639.1"/>
    <property type="gene ID" value="ENSVKKG00000005482.1"/>
</dbReference>
<evidence type="ECO:0000313" key="6">
    <source>
        <dbReference type="Ensembl" id="ENSVKKP00000007639.1"/>
    </source>
</evidence>
<sequence length="384" mass="42495">MDIQRSLELLHMTIYSQSVSPCGKYLAAGNSYGEIAIFSLSAALSSEAKEESKKPVMTFVAHDGPVYAMVSTDRQLLSAGNGEVKAWNWSEIVKKVPLSGLSVPLQCFSMSPCVFHILLPFASGLQRSLESEATLREQPGGARNQQPSAQSQGTTAAPWRFQHTPFCCVTARLVCIFPFLQDNSLLMAGGDCAIHMMDLESGVFTQEYQGHTDYIHCLALREQLRECLSGSEDGTVRLWDLRTGGQVQSIEVHKYEECNRPQYGKWIRCLATDSDWMVCGGGPALTLWHLRSVTPTTVFPVPQCQQQVMFYQDLIFSAGHSPTINHLQISGEVKAQIPCIPRCVHSLSINEHSPEHKVLTAAGSSHRIDVFTNFGYRAFSLTFT</sequence>
<accession>A0A8D2IYD9</accession>
<evidence type="ECO:0000256" key="5">
    <source>
        <dbReference type="SAM" id="MobiDB-lite"/>
    </source>
</evidence>
<organism evidence="6 7">
    <name type="scientific">Varanus komodoensis</name>
    <name type="common">Komodo dragon</name>
    <dbReference type="NCBI Taxonomy" id="61221"/>
    <lineage>
        <taxon>Eukaryota</taxon>
        <taxon>Metazoa</taxon>
        <taxon>Chordata</taxon>
        <taxon>Craniata</taxon>
        <taxon>Vertebrata</taxon>
        <taxon>Euteleostomi</taxon>
        <taxon>Lepidosauria</taxon>
        <taxon>Squamata</taxon>
        <taxon>Bifurcata</taxon>
        <taxon>Unidentata</taxon>
        <taxon>Episquamata</taxon>
        <taxon>Toxicofera</taxon>
        <taxon>Anguimorpha</taxon>
        <taxon>Paleoanguimorpha</taxon>
        <taxon>Varanoidea</taxon>
        <taxon>Varanidae</taxon>
        <taxon>Varanus</taxon>
    </lineage>
</organism>
<comment type="similarity">
    <text evidence="1">Belongs to the WD repeat THOC6 family.</text>
</comment>
<dbReference type="Gene3D" id="2.130.10.10">
    <property type="entry name" value="YVTN repeat-like/Quinoprotein amine dehydrogenase"/>
    <property type="match status" value="2"/>
</dbReference>
<dbReference type="InterPro" id="IPR001680">
    <property type="entry name" value="WD40_rpt"/>
</dbReference>
<evidence type="ECO:0000256" key="4">
    <source>
        <dbReference type="PROSITE-ProRule" id="PRU00221"/>
    </source>
</evidence>
<dbReference type="SMART" id="SM00320">
    <property type="entry name" value="WD40"/>
    <property type="match status" value="3"/>
</dbReference>
<keyword evidence="3" id="KW-0677">Repeat</keyword>
<dbReference type="GO" id="GO:0000346">
    <property type="term" value="C:transcription export complex"/>
    <property type="evidence" value="ECO:0007669"/>
    <property type="project" value="TreeGrafter"/>
</dbReference>
<name>A0A8D2IYD9_VARKO</name>